<sequence>MENKENRGKIKDSRMEYIDRTPFSIYRIVKVEELSQFVCCICHIPIWQ</sequence>
<organism evidence="1 2">
    <name type="scientific">Zostera marina</name>
    <name type="common">Eelgrass</name>
    <dbReference type="NCBI Taxonomy" id="29655"/>
    <lineage>
        <taxon>Eukaryota</taxon>
        <taxon>Viridiplantae</taxon>
        <taxon>Streptophyta</taxon>
        <taxon>Embryophyta</taxon>
        <taxon>Tracheophyta</taxon>
        <taxon>Spermatophyta</taxon>
        <taxon>Magnoliopsida</taxon>
        <taxon>Liliopsida</taxon>
        <taxon>Zosteraceae</taxon>
        <taxon>Zostera</taxon>
    </lineage>
</organism>
<accession>A0A0K9NR15</accession>
<name>A0A0K9NR15_ZOSMR</name>
<evidence type="ECO:0000313" key="2">
    <source>
        <dbReference type="Proteomes" id="UP000036987"/>
    </source>
</evidence>
<dbReference type="AlphaFoldDB" id="A0A0K9NR15"/>
<dbReference type="Proteomes" id="UP000036987">
    <property type="component" value="Unassembled WGS sequence"/>
</dbReference>
<gene>
    <name evidence="1" type="ORF">ZOSMA_70G00670</name>
</gene>
<dbReference type="EMBL" id="LFYR01001823">
    <property type="protein sequence ID" value="KMZ59053.1"/>
    <property type="molecule type" value="Genomic_DNA"/>
</dbReference>
<reference evidence="2" key="1">
    <citation type="journal article" date="2016" name="Nature">
        <title>The genome of the seagrass Zostera marina reveals angiosperm adaptation to the sea.</title>
        <authorList>
            <person name="Olsen J.L."/>
            <person name="Rouze P."/>
            <person name="Verhelst B."/>
            <person name="Lin Y.-C."/>
            <person name="Bayer T."/>
            <person name="Collen J."/>
            <person name="Dattolo E."/>
            <person name="De Paoli E."/>
            <person name="Dittami S."/>
            <person name="Maumus F."/>
            <person name="Michel G."/>
            <person name="Kersting A."/>
            <person name="Lauritano C."/>
            <person name="Lohaus R."/>
            <person name="Toepel M."/>
            <person name="Tonon T."/>
            <person name="Vanneste K."/>
            <person name="Amirebrahimi M."/>
            <person name="Brakel J."/>
            <person name="Bostroem C."/>
            <person name="Chovatia M."/>
            <person name="Grimwood J."/>
            <person name="Jenkins J.W."/>
            <person name="Jueterbock A."/>
            <person name="Mraz A."/>
            <person name="Stam W.T."/>
            <person name="Tice H."/>
            <person name="Bornberg-Bauer E."/>
            <person name="Green P.J."/>
            <person name="Pearson G.A."/>
            <person name="Procaccini G."/>
            <person name="Duarte C.M."/>
            <person name="Schmutz J."/>
            <person name="Reusch T.B.H."/>
            <person name="Van de Peer Y."/>
        </authorList>
    </citation>
    <scope>NUCLEOTIDE SEQUENCE [LARGE SCALE GENOMIC DNA]</scope>
    <source>
        <strain evidence="2">cv. Finnish</strain>
    </source>
</reference>
<comment type="caution">
    <text evidence="1">The sequence shown here is derived from an EMBL/GenBank/DDBJ whole genome shotgun (WGS) entry which is preliminary data.</text>
</comment>
<keyword evidence="2" id="KW-1185">Reference proteome</keyword>
<protein>
    <submittedName>
        <fullName evidence="1">Uncharacterized protein</fullName>
    </submittedName>
</protein>
<evidence type="ECO:0000313" key="1">
    <source>
        <dbReference type="EMBL" id="KMZ59053.1"/>
    </source>
</evidence>
<proteinExistence type="predicted"/>